<organism evidence="1">
    <name type="scientific">Emiliania huxleyi</name>
    <name type="common">Coccolithophore</name>
    <name type="synonym">Pontosphaera huxleyi</name>
    <dbReference type="NCBI Taxonomy" id="2903"/>
    <lineage>
        <taxon>Eukaryota</taxon>
        <taxon>Haptista</taxon>
        <taxon>Haptophyta</taxon>
        <taxon>Prymnesiophyceae</taxon>
        <taxon>Isochrysidales</taxon>
        <taxon>Noelaerhabdaceae</taxon>
        <taxon>Emiliania</taxon>
    </lineage>
</organism>
<dbReference type="EMBL" id="HBIR01036094">
    <property type="protein sequence ID" value="CAE0567069.1"/>
    <property type="molecule type" value="Transcribed_RNA"/>
</dbReference>
<dbReference type="AlphaFoldDB" id="A0A7S3SWF2"/>
<name>A0A7S3SWF2_EMIHU</name>
<reference evidence="1" key="1">
    <citation type="submission" date="2021-01" db="EMBL/GenBank/DDBJ databases">
        <authorList>
            <person name="Corre E."/>
            <person name="Pelletier E."/>
            <person name="Niang G."/>
            <person name="Scheremetjew M."/>
            <person name="Finn R."/>
            <person name="Kale V."/>
            <person name="Holt S."/>
            <person name="Cochrane G."/>
            <person name="Meng A."/>
            <person name="Brown T."/>
            <person name="Cohen L."/>
        </authorList>
    </citation>
    <scope>NUCLEOTIDE SEQUENCE</scope>
    <source>
        <strain evidence="1">379</strain>
    </source>
</reference>
<protein>
    <submittedName>
        <fullName evidence="1">Uncharacterized protein</fullName>
    </submittedName>
</protein>
<gene>
    <name evidence="1" type="ORF">EHUX00137_LOCUS28167</name>
</gene>
<sequence length="241" mass="26177">MCSPSCSARSAPLARRLVVSSLLSPLLISRPGALEAAPAVPELSPPPALREALRPVLSRPAPRDAEGAMKMTPGQWESWTFPDDVEAAVRQLRSLLLEWPGAKVLAQSVDRRYMRVTFEQAQLSGVYVDDCQFYVVPTGADSGGAAVVQCRRGMTADFGLEGLAGEPAAGFFNRRYTRERLRELRAALGWQLRTAGSGDVSESFQRLQSIFREAPLGNVAPIQISEEEIARMSEGASVFSL</sequence>
<accession>A0A7S3SWF2</accession>
<proteinExistence type="predicted"/>
<evidence type="ECO:0000313" key="1">
    <source>
        <dbReference type="EMBL" id="CAE0567069.1"/>
    </source>
</evidence>